<sequence length="222" mass="24268">MLTSDSTFTSDTQLGTEALVLQLALRIAGGSDPNFNLEINNVQSRAVDSAFLPQIRKHDGGVLRHVDKRTDFAIGVDTVTSLHANADPDQLFFSPMTDAYTATIPPVCGLELAMLAHLDDLRKIGGNLDLLLPPVVARTVTNHSWKFYVAWKQLDGAVHVMRSFAQSTAASSAGTENTASISILLKLWTKLISWFETDYSPAYQALLRQADQAQKAIDPLEL</sequence>
<reference evidence="1 2" key="1">
    <citation type="submission" date="2018-10" db="EMBL/GenBank/DDBJ databases">
        <title>Fifty Aureobasidium pullulans genomes reveal a recombining polyextremotolerant generalist.</title>
        <authorList>
            <person name="Gostincar C."/>
            <person name="Turk M."/>
            <person name="Zajc J."/>
            <person name="Gunde-Cimerman N."/>
        </authorList>
    </citation>
    <scope>NUCLEOTIDE SEQUENCE [LARGE SCALE GENOMIC DNA]</scope>
    <source>
        <strain evidence="1 2">EXF-11900</strain>
    </source>
</reference>
<evidence type="ECO:0000313" key="2">
    <source>
        <dbReference type="Proteomes" id="UP000304951"/>
    </source>
</evidence>
<gene>
    <name evidence="1" type="ORF">D6D28_10426</name>
</gene>
<dbReference type="AlphaFoldDB" id="A0A4S8S2Q5"/>
<dbReference type="Proteomes" id="UP000304951">
    <property type="component" value="Unassembled WGS sequence"/>
</dbReference>
<organism evidence="1 2">
    <name type="scientific">Aureobasidium pullulans</name>
    <name type="common">Black yeast</name>
    <name type="synonym">Pullularia pullulans</name>
    <dbReference type="NCBI Taxonomy" id="5580"/>
    <lineage>
        <taxon>Eukaryota</taxon>
        <taxon>Fungi</taxon>
        <taxon>Dikarya</taxon>
        <taxon>Ascomycota</taxon>
        <taxon>Pezizomycotina</taxon>
        <taxon>Dothideomycetes</taxon>
        <taxon>Dothideomycetidae</taxon>
        <taxon>Dothideales</taxon>
        <taxon>Saccotheciaceae</taxon>
        <taxon>Aureobasidium</taxon>
    </lineage>
</organism>
<name>A0A4S8S2Q5_AURPU</name>
<dbReference type="EMBL" id="QZAF01001056">
    <property type="protein sequence ID" value="THV63744.1"/>
    <property type="molecule type" value="Genomic_DNA"/>
</dbReference>
<comment type="caution">
    <text evidence="1">The sequence shown here is derived from an EMBL/GenBank/DDBJ whole genome shotgun (WGS) entry which is preliminary data.</text>
</comment>
<evidence type="ECO:0000313" key="1">
    <source>
        <dbReference type="EMBL" id="THV63744.1"/>
    </source>
</evidence>
<accession>A0A4S8S2Q5</accession>
<protein>
    <submittedName>
        <fullName evidence="1">Uncharacterized protein</fullName>
    </submittedName>
</protein>
<proteinExistence type="predicted"/>